<gene>
    <name evidence="1" type="ORF">J2Z17_003545</name>
</gene>
<organism evidence="1 2">
    <name type="scientific">Rhizobium halophytocola</name>
    <dbReference type="NCBI Taxonomy" id="735519"/>
    <lineage>
        <taxon>Bacteria</taxon>
        <taxon>Pseudomonadati</taxon>
        <taxon>Pseudomonadota</taxon>
        <taxon>Alphaproteobacteria</taxon>
        <taxon>Hyphomicrobiales</taxon>
        <taxon>Rhizobiaceae</taxon>
        <taxon>Rhizobium/Agrobacterium group</taxon>
        <taxon>Rhizobium</taxon>
    </lineage>
</organism>
<accession>A0ABS4E2B3</accession>
<protein>
    <submittedName>
        <fullName evidence="1">Capsule polysaccharide export protein KpsC/LpsZ</fullName>
    </submittedName>
</protein>
<keyword evidence="2" id="KW-1185">Reference proteome</keyword>
<proteinExistence type="predicted"/>
<dbReference type="InterPro" id="IPR007833">
    <property type="entry name" value="Capsule_polysaccharide_synth"/>
</dbReference>
<dbReference type="RefSeq" id="WP_209946938.1">
    <property type="nucleotide sequence ID" value="NZ_JAGGJU010000010.1"/>
</dbReference>
<evidence type="ECO:0000313" key="2">
    <source>
        <dbReference type="Proteomes" id="UP000759443"/>
    </source>
</evidence>
<reference evidence="1 2" key="1">
    <citation type="submission" date="2021-03" db="EMBL/GenBank/DDBJ databases">
        <title>Genomic Encyclopedia of Type Strains, Phase IV (KMG-IV): sequencing the most valuable type-strain genomes for metagenomic binning, comparative biology and taxonomic classification.</title>
        <authorList>
            <person name="Goeker M."/>
        </authorList>
    </citation>
    <scope>NUCLEOTIDE SEQUENCE [LARGE SCALE GENOMIC DNA]</scope>
    <source>
        <strain evidence="1 2">DSM 21600</strain>
    </source>
</reference>
<dbReference type="EMBL" id="JAGGJU010000010">
    <property type="protein sequence ID" value="MBP1852090.1"/>
    <property type="molecule type" value="Genomic_DNA"/>
</dbReference>
<evidence type="ECO:0000313" key="1">
    <source>
        <dbReference type="EMBL" id="MBP1852090.1"/>
    </source>
</evidence>
<sequence length="423" mass="48622">MFSERIATFSLHITGWKRRVFERFFPDREFIYLPFGLENEAFEADWRERIAQTDNCEIFVWGTRYPPALPAFSKENHLPIYFIEDGFLRSNSPNAARTPPLSLAFDRQRPYFDSRGPSDLEVLLETGDFNSDVVLMDRARQGIQMLIEGGLSKYNSANPTKLEDLVGRKTRPRILVIGQVEDDASIAYGCDRPITNNDLVRLAAEENPDAEIIYKPHPDVLSGMRPAQSNPADVEHLCHVMRVSVSLANTFDDIDKAYAITSLGGFEALLRGIPLVVLGCPFYASWGLTDDRQPNPRRTRKRTVEEVFAAAYLLYPAYFDPASGARISFEQAVEWLKVRLEDPNAYKDEFVEFPPPKWAPWGPYGLLGWRFILPFFVTPIVKRRGSEKDVREYRENPIRYFRDLTSPNLRLIGRLLYPFDPPR</sequence>
<name>A0ABS4E2B3_9HYPH</name>
<dbReference type="Pfam" id="PF05159">
    <property type="entry name" value="Capsule_synth"/>
    <property type="match status" value="1"/>
</dbReference>
<dbReference type="CDD" id="cd16439">
    <property type="entry name" value="beta_Kdo_transferase_KpsC_2"/>
    <property type="match status" value="1"/>
</dbReference>
<dbReference type="Proteomes" id="UP000759443">
    <property type="component" value="Unassembled WGS sequence"/>
</dbReference>
<comment type="caution">
    <text evidence="1">The sequence shown here is derived from an EMBL/GenBank/DDBJ whole genome shotgun (WGS) entry which is preliminary data.</text>
</comment>